<comment type="caution">
    <text evidence="1">The sequence shown here is derived from an EMBL/GenBank/DDBJ whole genome shotgun (WGS) entry which is preliminary data.</text>
</comment>
<evidence type="ECO:0000313" key="2">
    <source>
        <dbReference type="Proteomes" id="UP000274822"/>
    </source>
</evidence>
<dbReference type="Proteomes" id="UP000274822">
    <property type="component" value="Unassembled WGS sequence"/>
</dbReference>
<name>A0A433QDW1_9FUNG</name>
<dbReference type="EMBL" id="RBNJ01007348">
    <property type="protein sequence ID" value="RUS28006.1"/>
    <property type="molecule type" value="Genomic_DNA"/>
</dbReference>
<reference evidence="1 2" key="1">
    <citation type="journal article" date="2018" name="New Phytol.">
        <title>Phylogenomics of Endogonaceae and evolution of mycorrhizas within Mucoromycota.</title>
        <authorList>
            <person name="Chang Y."/>
            <person name="Desiro A."/>
            <person name="Na H."/>
            <person name="Sandor L."/>
            <person name="Lipzen A."/>
            <person name="Clum A."/>
            <person name="Barry K."/>
            <person name="Grigoriev I.V."/>
            <person name="Martin F.M."/>
            <person name="Stajich J.E."/>
            <person name="Smith M.E."/>
            <person name="Bonito G."/>
            <person name="Spatafora J.W."/>
        </authorList>
    </citation>
    <scope>NUCLEOTIDE SEQUENCE [LARGE SCALE GENOMIC DNA]</scope>
    <source>
        <strain evidence="1 2">AD002</strain>
    </source>
</reference>
<sequence>MPSGFDDPDETCLRATSLGSSHRHIKNLPQPVLFLSLAPLPFRICQRPKLYRQYPYNEKIRHMIYNIHGAFPPTITIRPAAPHHWFASSVLRICTRVNVV</sequence>
<gene>
    <name evidence="1" type="ORF">BC938DRAFT_482467</name>
</gene>
<accession>A0A433QDW1</accession>
<evidence type="ECO:0000313" key="1">
    <source>
        <dbReference type="EMBL" id="RUS28006.1"/>
    </source>
</evidence>
<protein>
    <submittedName>
        <fullName evidence="1">Uncharacterized protein</fullName>
    </submittedName>
</protein>
<organism evidence="1 2">
    <name type="scientific">Jimgerdemannia flammicorona</name>
    <dbReference type="NCBI Taxonomy" id="994334"/>
    <lineage>
        <taxon>Eukaryota</taxon>
        <taxon>Fungi</taxon>
        <taxon>Fungi incertae sedis</taxon>
        <taxon>Mucoromycota</taxon>
        <taxon>Mucoromycotina</taxon>
        <taxon>Endogonomycetes</taxon>
        <taxon>Endogonales</taxon>
        <taxon>Endogonaceae</taxon>
        <taxon>Jimgerdemannia</taxon>
    </lineage>
</organism>
<proteinExistence type="predicted"/>
<dbReference type="AlphaFoldDB" id="A0A433QDW1"/>
<keyword evidence="2" id="KW-1185">Reference proteome</keyword>